<protein>
    <submittedName>
        <fullName evidence="1">Uncharacterized protein</fullName>
    </submittedName>
</protein>
<evidence type="ECO:0000313" key="2">
    <source>
        <dbReference type="Proteomes" id="UP001292094"/>
    </source>
</evidence>
<dbReference type="AlphaFoldDB" id="A0AAE1P1B9"/>
<evidence type="ECO:0000313" key="1">
    <source>
        <dbReference type="EMBL" id="KAK4298867.1"/>
    </source>
</evidence>
<dbReference type="Proteomes" id="UP001292094">
    <property type="component" value="Unassembled WGS sequence"/>
</dbReference>
<organism evidence="1 2">
    <name type="scientific">Petrolisthes manimaculis</name>
    <dbReference type="NCBI Taxonomy" id="1843537"/>
    <lineage>
        <taxon>Eukaryota</taxon>
        <taxon>Metazoa</taxon>
        <taxon>Ecdysozoa</taxon>
        <taxon>Arthropoda</taxon>
        <taxon>Crustacea</taxon>
        <taxon>Multicrustacea</taxon>
        <taxon>Malacostraca</taxon>
        <taxon>Eumalacostraca</taxon>
        <taxon>Eucarida</taxon>
        <taxon>Decapoda</taxon>
        <taxon>Pleocyemata</taxon>
        <taxon>Anomura</taxon>
        <taxon>Galatheoidea</taxon>
        <taxon>Porcellanidae</taxon>
        <taxon>Petrolisthes</taxon>
    </lineage>
</organism>
<name>A0AAE1P1B9_9EUCA</name>
<dbReference type="EMBL" id="JAWZYT010003353">
    <property type="protein sequence ID" value="KAK4298867.1"/>
    <property type="molecule type" value="Genomic_DNA"/>
</dbReference>
<comment type="caution">
    <text evidence="1">The sequence shown here is derived from an EMBL/GenBank/DDBJ whole genome shotgun (WGS) entry which is preliminary data.</text>
</comment>
<proteinExistence type="predicted"/>
<sequence length="69" mass="7823">MVNKSQRIVETESEDFGQVSWSASDYYYLSQMSQSASADYQVEEDQLCGVQWLAHSPSRNDNMPSPLCP</sequence>
<accession>A0AAE1P1B9</accession>
<keyword evidence="2" id="KW-1185">Reference proteome</keyword>
<gene>
    <name evidence="1" type="ORF">Pmani_028818</name>
</gene>
<reference evidence="1" key="1">
    <citation type="submission" date="2023-11" db="EMBL/GenBank/DDBJ databases">
        <title>Genome assemblies of two species of porcelain crab, Petrolisthes cinctipes and Petrolisthes manimaculis (Anomura: Porcellanidae).</title>
        <authorList>
            <person name="Angst P."/>
        </authorList>
    </citation>
    <scope>NUCLEOTIDE SEQUENCE</scope>
    <source>
        <strain evidence="1">PB745_02</strain>
        <tissue evidence="1">Gill</tissue>
    </source>
</reference>